<dbReference type="InParanoid" id="K5X284"/>
<dbReference type="Gene3D" id="3.40.50.2300">
    <property type="match status" value="1"/>
</dbReference>
<dbReference type="PANTHER" id="PTHR22891">
    <property type="entry name" value="EUKARYOTIC TRANSLATION INITIATION FACTOR 2C"/>
    <property type="match status" value="1"/>
</dbReference>
<dbReference type="Pfam" id="PF02170">
    <property type="entry name" value="PAZ"/>
    <property type="match status" value="1"/>
</dbReference>
<dbReference type="InterPro" id="IPR003100">
    <property type="entry name" value="PAZ_dom"/>
</dbReference>
<dbReference type="GeneID" id="18830403"/>
<evidence type="ECO:0008006" key="6">
    <source>
        <dbReference type="Google" id="ProtNLM"/>
    </source>
</evidence>
<dbReference type="InterPro" id="IPR036397">
    <property type="entry name" value="RNaseH_sf"/>
</dbReference>
<name>K5X284_AGABU</name>
<dbReference type="SUPFAM" id="SSF101690">
    <property type="entry name" value="PAZ domain"/>
    <property type="match status" value="1"/>
</dbReference>
<dbReference type="PROSITE" id="PS50822">
    <property type="entry name" value="PIWI"/>
    <property type="match status" value="1"/>
</dbReference>
<reference evidence="5" key="1">
    <citation type="journal article" date="2012" name="Proc. Natl. Acad. Sci. U.S.A.">
        <title>Genome sequence of the button mushroom Agaricus bisporus reveals mechanisms governing adaptation to a humic-rich ecological niche.</title>
        <authorList>
            <person name="Morin E."/>
            <person name="Kohler A."/>
            <person name="Baker A.R."/>
            <person name="Foulongne-Oriol M."/>
            <person name="Lombard V."/>
            <person name="Nagy L.G."/>
            <person name="Ohm R.A."/>
            <person name="Patyshakuliyeva A."/>
            <person name="Brun A."/>
            <person name="Aerts A.L."/>
            <person name="Bailey A.M."/>
            <person name="Billette C."/>
            <person name="Coutinho P.M."/>
            <person name="Deakin G."/>
            <person name="Doddapaneni H."/>
            <person name="Floudas D."/>
            <person name="Grimwood J."/>
            <person name="Hilden K."/>
            <person name="Kuees U."/>
            <person name="LaButti K.M."/>
            <person name="Lapidus A."/>
            <person name="Lindquist E.A."/>
            <person name="Lucas S.M."/>
            <person name="Murat C."/>
            <person name="Riley R.W."/>
            <person name="Salamov A.A."/>
            <person name="Schmutz J."/>
            <person name="Subramanian V."/>
            <person name="Woesten H.A.B."/>
            <person name="Xu J."/>
            <person name="Eastwood D.C."/>
            <person name="Foster G.D."/>
            <person name="Sonnenberg A.S."/>
            <person name="Cullen D."/>
            <person name="de Vries R.P."/>
            <person name="Lundell T."/>
            <person name="Hibbett D.S."/>
            <person name="Henrissat B."/>
            <person name="Burton K.S."/>
            <person name="Kerrigan R.W."/>
            <person name="Challen M.P."/>
            <person name="Grigoriev I.V."/>
            <person name="Martin F."/>
        </authorList>
    </citation>
    <scope>NUCLEOTIDE SEQUENCE [LARGE SCALE GENOMIC DNA]</scope>
    <source>
        <strain evidence="5">JB137-S8 / ATCC MYA-4627 / FGSC 10392</strain>
    </source>
</reference>
<dbReference type="InterPro" id="IPR032472">
    <property type="entry name" value="ArgoL2"/>
</dbReference>
<dbReference type="EMBL" id="JH971397">
    <property type="protein sequence ID" value="EKM77253.1"/>
    <property type="molecule type" value="Genomic_DNA"/>
</dbReference>
<dbReference type="OrthoDB" id="10252740at2759"/>
<gene>
    <name evidence="4" type="ORF">AGABI1DRAFT_62296</name>
</gene>
<dbReference type="GO" id="GO:0003723">
    <property type="term" value="F:RNA binding"/>
    <property type="evidence" value="ECO:0007669"/>
    <property type="project" value="InterPro"/>
</dbReference>
<dbReference type="CDD" id="cd02846">
    <property type="entry name" value="PAZ_argonaute_like"/>
    <property type="match status" value="1"/>
</dbReference>
<dbReference type="InterPro" id="IPR036085">
    <property type="entry name" value="PAZ_dom_sf"/>
</dbReference>
<evidence type="ECO:0000259" key="2">
    <source>
        <dbReference type="PROSITE" id="PS50821"/>
    </source>
</evidence>
<dbReference type="InterPro" id="IPR032474">
    <property type="entry name" value="Argonaute_N"/>
</dbReference>
<dbReference type="Proteomes" id="UP000008493">
    <property type="component" value="Unassembled WGS sequence"/>
</dbReference>
<feature type="compositionally biased region" description="Gly residues" evidence="1">
    <location>
        <begin position="38"/>
        <end position="55"/>
    </location>
</feature>
<dbReference type="Pfam" id="PF16488">
    <property type="entry name" value="ArgoL2"/>
    <property type="match status" value="1"/>
</dbReference>
<dbReference type="Pfam" id="PF16486">
    <property type="entry name" value="ArgoN"/>
    <property type="match status" value="1"/>
</dbReference>
<sequence length="975" mass="108086">MSYNNRGHRGDGPPRGRGFSARGSASSRGGSFTRGSAPGRGGGPPFRGHSGGGGNREVVIFKGDTPATVQPHLSNANMNTLISSLSPLRNQNTPDRPVRPGFGTLGTPVILRANFFAVKFRKGQTFYEYTVTISGPKTKLPNTMKIRLFELLEQHPDFAQYNPHIAHDRSAKLYSAEPLPQPLEFDIKYFDDHKEGPDDNADEYKLEIEFTKEHDLSALNDYLNGNPESKGFDIQPLTTALNLIGGKFASGRGTRVGRSILKYFDQTTRPYELSHQIEARQGFSLSFRPGYQQFMVNVNVCMAAFVTPGNLADKLNKFQDRSHGAMLTLPRGLVKSIKIKTTHLGYKKSVFQIMTTSARQTTFTLDNGKKITVEKYFEQTYNKKLKYPDTLPVINVGNKRKPNYLPAELCEIIPGCVFRDRLSAMETKNMMNVACNPPHENAQAITQTGFPFLGFSNEQGNNNNTNSPLEPFGISIDSEMVVIPGRELGPPTILGNKPIPNVNKASWYFPPGVKFVRGAVCQTWQVLIIQDGWNRTESDKATEIADRFLERLKKCGMNVPSKSGMNDVYLVDPREDDASRSKSVQKIREGLIGAKKASFVLVLLRNVDKVVYAAVKTIGDVELGVHTVCMQVDTALKRGEAYFANVALKLNIKLGGINHKLDEHSTKWLTKKSTMMVGIDVTHAGPTSRYGTPSIAAVVANVDDSFVQFPASMRIQAVDEDKEAKEMVTDLAEMMCERLSAYEKKMKKLPERVFIFRDGVSEASTFSLPPLFLGQFDVSLREEKPLILEAFKRMKAPGGKAYRPKLSIIICGKRHHARFFATNSQYASQNGNTRPGTIVDKGISAIFDFDFYLQPHDGIKGSVKATHYTVIYDENSFSADEIQKGTHDFSYLYARATKAVSLMPPAYYADLACERGRCYLNDLLALGDGKSSSGASTGTGGKKGRKDEKEEVFIAAAEAWGNGIHPIMRNSMFYI</sequence>
<organism evidence="4 5">
    <name type="scientific">Agaricus bisporus var. burnettii (strain JB137-S8 / ATCC MYA-4627 / FGSC 10392)</name>
    <name type="common">White button mushroom</name>
    <dbReference type="NCBI Taxonomy" id="597362"/>
    <lineage>
        <taxon>Eukaryota</taxon>
        <taxon>Fungi</taxon>
        <taxon>Dikarya</taxon>
        <taxon>Basidiomycota</taxon>
        <taxon>Agaricomycotina</taxon>
        <taxon>Agaricomycetes</taxon>
        <taxon>Agaricomycetidae</taxon>
        <taxon>Agaricales</taxon>
        <taxon>Agaricineae</taxon>
        <taxon>Agaricaceae</taxon>
        <taxon>Agaricus</taxon>
    </lineage>
</organism>
<dbReference type="RefSeq" id="XP_007332114.1">
    <property type="nucleotide sequence ID" value="XM_007332052.1"/>
</dbReference>
<dbReference type="STRING" id="597362.K5X284"/>
<dbReference type="InterPro" id="IPR014811">
    <property type="entry name" value="ArgoL1"/>
</dbReference>
<dbReference type="Gene3D" id="3.30.420.10">
    <property type="entry name" value="Ribonuclease H-like superfamily/Ribonuclease H"/>
    <property type="match status" value="1"/>
</dbReference>
<dbReference type="Pfam" id="PF02171">
    <property type="entry name" value="Piwi"/>
    <property type="match status" value="1"/>
</dbReference>
<feature type="region of interest" description="Disordered" evidence="1">
    <location>
        <begin position="1"/>
        <end position="59"/>
    </location>
</feature>
<evidence type="ECO:0000256" key="1">
    <source>
        <dbReference type="SAM" id="MobiDB-lite"/>
    </source>
</evidence>
<dbReference type="Pfam" id="PF08699">
    <property type="entry name" value="ArgoL1"/>
    <property type="match status" value="1"/>
</dbReference>
<dbReference type="eggNOG" id="KOG1041">
    <property type="taxonomic scope" value="Eukaryota"/>
</dbReference>
<dbReference type="HOGENOM" id="CLU_004544_4_1_1"/>
<dbReference type="Gene3D" id="2.170.260.10">
    <property type="entry name" value="paz domain"/>
    <property type="match status" value="1"/>
</dbReference>
<feature type="domain" description="PAZ" evidence="2">
    <location>
        <begin position="310"/>
        <end position="414"/>
    </location>
</feature>
<dbReference type="SUPFAM" id="SSF53098">
    <property type="entry name" value="Ribonuclease H-like"/>
    <property type="match status" value="1"/>
</dbReference>
<protein>
    <recommendedName>
        <fullName evidence="6">Piwi domain-containing protein</fullName>
    </recommendedName>
</protein>
<evidence type="ECO:0000259" key="3">
    <source>
        <dbReference type="PROSITE" id="PS50822"/>
    </source>
</evidence>
<keyword evidence="5" id="KW-1185">Reference proteome</keyword>
<feature type="compositionally biased region" description="Low complexity" evidence="1">
    <location>
        <begin position="16"/>
        <end position="37"/>
    </location>
</feature>
<evidence type="ECO:0000313" key="4">
    <source>
        <dbReference type="EMBL" id="EKM77253.1"/>
    </source>
</evidence>
<accession>K5X284</accession>
<evidence type="ECO:0000313" key="5">
    <source>
        <dbReference type="Proteomes" id="UP000008493"/>
    </source>
</evidence>
<dbReference type="InterPro" id="IPR003165">
    <property type="entry name" value="Piwi"/>
</dbReference>
<dbReference type="SMART" id="SM01163">
    <property type="entry name" value="DUF1785"/>
    <property type="match status" value="1"/>
</dbReference>
<dbReference type="OMA" id="MGQWPGE"/>
<dbReference type="InterPro" id="IPR045246">
    <property type="entry name" value="Piwi_ago-like"/>
</dbReference>
<dbReference type="PROSITE" id="PS50821">
    <property type="entry name" value="PAZ"/>
    <property type="match status" value="1"/>
</dbReference>
<feature type="domain" description="Piwi" evidence="3">
    <location>
        <begin position="599"/>
        <end position="921"/>
    </location>
</feature>
<dbReference type="SMART" id="SM00950">
    <property type="entry name" value="Piwi"/>
    <property type="match status" value="1"/>
</dbReference>
<proteinExistence type="predicted"/>
<dbReference type="AlphaFoldDB" id="K5X284"/>
<dbReference type="InterPro" id="IPR012337">
    <property type="entry name" value="RNaseH-like_sf"/>
</dbReference>
<dbReference type="KEGG" id="abp:AGABI1DRAFT62296"/>
<dbReference type="CDD" id="cd04657">
    <property type="entry name" value="Piwi_ago-like"/>
    <property type="match status" value="1"/>
</dbReference>